<gene>
    <name evidence="3" type="ORF">C1SCF055_LOCUS22093</name>
</gene>
<dbReference type="EMBL" id="CAMXCT010002089">
    <property type="protein sequence ID" value="CAI3995554.1"/>
    <property type="molecule type" value="Genomic_DNA"/>
</dbReference>
<reference evidence="3" key="1">
    <citation type="submission" date="2022-10" db="EMBL/GenBank/DDBJ databases">
        <authorList>
            <person name="Chen Y."/>
            <person name="Dougan E. K."/>
            <person name="Chan C."/>
            <person name="Rhodes N."/>
            <person name="Thang M."/>
        </authorList>
    </citation>
    <scope>NUCLEOTIDE SEQUENCE</scope>
</reference>
<keyword evidence="1" id="KW-0677">Repeat</keyword>
<dbReference type="Pfam" id="PF13812">
    <property type="entry name" value="PPR_3"/>
    <property type="match status" value="1"/>
</dbReference>
<dbReference type="PANTHER" id="PTHR47936">
    <property type="entry name" value="PPR_LONG DOMAIN-CONTAINING PROTEIN"/>
    <property type="match status" value="1"/>
</dbReference>
<proteinExistence type="predicted"/>
<dbReference type="Pfam" id="PF01535">
    <property type="entry name" value="PPR"/>
    <property type="match status" value="1"/>
</dbReference>
<evidence type="ECO:0000256" key="1">
    <source>
        <dbReference type="ARBA" id="ARBA00022737"/>
    </source>
</evidence>
<protein>
    <submittedName>
        <fullName evidence="4">Pentatricopeptide repeat-containing protein GUN1, chloroplastic (Pentatricopeptide repeat-containing protein At2g31400) (Protein GENOMES UNCOUPLED 1)</fullName>
    </submittedName>
</protein>
<dbReference type="EMBL" id="CAMXCT020002089">
    <property type="protein sequence ID" value="CAL1148929.1"/>
    <property type="molecule type" value="Genomic_DNA"/>
</dbReference>
<keyword evidence="5" id="KW-1185">Reference proteome</keyword>
<dbReference type="OrthoDB" id="527344at2759"/>
<evidence type="ECO:0000313" key="4">
    <source>
        <dbReference type="EMBL" id="CAL4782866.1"/>
    </source>
</evidence>
<sequence>MLSLQIFNKLQHTHVRSDVITLTSAINACDKGNSWQLAIHSFFWWRDFVVPNAITCTTLMSALNTKAEWQQCLCLFQFCLAARFQADAILFSAAINACAEGSQWQEAFRILNSMKPWSFLPDSIMMNAAISACEKAEEWQWALHLLDSFAMLALLPCVVSFAAAASACEKAAQWQFALELLKEAKQAKSQTRIDVIMYNAAISACGRCNQWLYALNLLADMEAVKVLPSSVTMNACITAAPNYQEAIDLLGSIESRSLEADVIGYNAAITACEKDYQWPTALLLLGHLVHRTLEATVVTWTSACAACAASGIWQHALTVQAVQDLNELTFDAAIRSCAVAQKLTLRRS</sequence>
<dbReference type="Proteomes" id="UP001152797">
    <property type="component" value="Unassembled WGS sequence"/>
</dbReference>
<name>A0A9P1FZN4_9DINO</name>
<reference evidence="4 5" key="2">
    <citation type="submission" date="2024-05" db="EMBL/GenBank/DDBJ databases">
        <authorList>
            <person name="Chen Y."/>
            <person name="Shah S."/>
            <person name="Dougan E. K."/>
            <person name="Thang M."/>
            <person name="Chan C."/>
        </authorList>
    </citation>
    <scope>NUCLEOTIDE SEQUENCE [LARGE SCALE GENOMIC DNA]</scope>
</reference>
<feature type="repeat" description="PPR" evidence="2">
    <location>
        <begin position="194"/>
        <end position="228"/>
    </location>
</feature>
<dbReference type="AlphaFoldDB" id="A0A9P1FZN4"/>
<dbReference type="NCBIfam" id="TIGR00756">
    <property type="entry name" value="PPR"/>
    <property type="match status" value="1"/>
</dbReference>
<dbReference type="PANTHER" id="PTHR47936:SF1">
    <property type="entry name" value="PENTATRICOPEPTIDE REPEAT-CONTAINING PROTEIN GUN1, CHLOROPLASTIC"/>
    <property type="match status" value="1"/>
</dbReference>
<dbReference type="InterPro" id="IPR002885">
    <property type="entry name" value="PPR_rpt"/>
</dbReference>
<dbReference type="PROSITE" id="PS51375">
    <property type="entry name" value="PPR"/>
    <property type="match status" value="2"/>
</dbReference>
<feature type="repeat" description="PPR" evidence="2">
    <location>
        <begin position="87"/>
        <end position="121"/>
    </location>
</feature>
<evidence type="ECO:0000313" key="3">
    <source>
        <dbReference type="EMBL" id="CAI3995554.1"/>
    </source>
</evidence>
<accession>A0A9P1FZN4</accession>
<dbReference type="EMBL" id="CAMXCT030002089">
    <property type="protein sequence ID" value="CAL4782866.1"/>
    <property type="molecule type" value="Genomic_DNA"/>
</dbReference>
<comment type="caution">
    <text evidence="3">The sequence shown here is derived from an EMBL/GenBank/DDBJ whole genome shotgun (WGS) entry which is preliminary data.</text>
</comment>
<organism evidence="3">
    <name type="scientific">Cladocopium goreaui</name>
    <dbReference type="NCBI Taxonomy" id="2562237"/>
    <lineage>
        <taxon>Eukaryota</taxon>
        <taxon>Sar</taxon>
        <taxon>Alveolata</taxon>
        <taxon>Dinophyceae</taxon>
        <taxon>Suessiales</taxon>
        <taxon>Symbiodiniaceae</taxon>
        <taxon>Cladocopium</taxon>
    </lineage>
</organism>
<dbReference type="InterPro" id="IPR011990">
    <property type="entry name" value="TPR-like_helical_dom_sf"/>
</dbReference>
<evidence type="ECO:0000256" key="2">
    <source>
        <dbReference type="PROSITE-ProRule" id="PRU00708"/>
    </source>
</evidence>
<dbReference type="Gene3D" id="1.25.40.10">
    <property type="entry name" value="Tetratricopeptide repeat domain"/>
    <property type="match status" value="3"/>
</dbReference>
<evidence type="ECO:0000313" key="5">
    <source>
        <dbReference type="Proteomes" id="UP001152797"/>
    </source>
</evidence>